<evidence type="ECO:0000313" key="4">
    <source>
        <dbReference type="Proteomes" id="UP000770015"/>
    </source>
</evidence>
<dbReference type="OrthoDB" id="10502098at2759"/>
<dbReference type="InterPro" id="IPR011333">
    <property type="entry name" value="SKP1/BTB/POZ_sf"/>
</dbReference>
<dbReference type="SUPFAM" id="SSF54695">
    <property type="entry name" value="POZ domain"/>
    <property type="match status" value="1"/>
</dbReference>
<feature type="region of interest" description="Disordered" evidence="1">
    <location>
        <begin position="238"/>
        <end position="261"/>
    </location>
</feature>
<name>A0A9P8VCD0_9PEZI</name>
<dbReference type="PROSITE" id="PS50097">
    <property type="entry name" value="BTB"/>
    <property type="match status" value="1"/>
</dbReference>
<dbReference type="InterPro" id="IPR000210">
    <property type="entry name" value="BTB/POZ_dom"/>
</dbReference>
<sequence length="261" mass="30269">MAHVAWATLFNDGVLCDMRVISRDGDSVAAHKLVLAAQSQTIREAIENHQPSEAELVFHTDFSFDVTQRVIKALYTFEFEPLDEPCISIIENEQEHRPDEDEIEICDESDDDNQCPHQMMFCAQAIRLFLSLRLFCGDLTENIRNMLESISKRHIFHFDFPVVVEYTLEHNYEHGSSNTPWFASLYRRHQHVREVLKTVLLKHPDVFAAWCDFLVRELTVAEKKLYTTEKKLAVVEEEAKSLRSTDPEPPVPVGSIKRRRI</sequence>
<dbReference type="Gene3D" id="3.30.710.10">
    <property type="entry name" value="Potassium Channel Kv1.1, Chain A"/>
    <property type="match status" value="1"/>
</dbReference>
<dbReference type="Proteomes" id="UP000770015">
    <property type="component" value="Unassembled WGS sequence"/>
</dbReference>
<gene>
    <name evidence="3" type="ORF">F5X68DRAFT_232196</name>
</gene>
<keyword evidence="4" id="KW-1185">Reference proteome</keyword>
<feature type="domain" description="BTB" evidence="2">
    <location>
        <begin position="16"/>
        <end position="83"/>
    </location>
</feature>
<accession>A0A9P8VCD0</accession>
<comment type="caution">
    <text evidence="3">The sequence shown here is derived from an EMBL/GenBank/DDBJ whole genome shotgun (WGS) entry which is preliminary data.</text>
</comment>
<dbReference type="EMBL" id="JAGSXJ010000012">
    <property type="protein sequence ID" value="KAH6686863.1"/>
    <property type="molecule type" value="Genomic_DNA"/>
</dbReference>
<evidence type="ECO:0000256" key="1">
    <source>
        <dbReference type="SAM" id="MobiDB-lite"/>
    </source>
</evidence>
<dbReference type="CDD" id="cd18186">
    <property type="entry name" value="BTB_POZ_ZBTB_KLHL-like"/>
    <property type="match status" value="1"/>
</dbReference>
<reference evidence="3" key="1">
    <citation type="journal article" date="2021" name="Nat. Commun.">
        <title>Genetic determinants of endophytism in the Arabidopsis root mycobiome.</title>
        <authorList>
            <person name="Mesny F."/>
            <person name="Miyauchi S."/>
            <person name="Thiergart T."/>
            <person name="Pickel B."/>
            <person name="Atanasova L."/>
            <person name="Karlsson M."/>
            <person name="Huettel B."/>
            <person name="Barry K.W."/>
            <person name="Haridas S."/>
            <person name="Chen C."/>
            <person name="Bauer D."/>
            <person name="Andreopoulos W."/>
            <person name="Pangilinan J."/>
            <person name="LaButti K."/>
            <person name="Riley R."/>
            <person name="Lipzen A."/>
            <person name="Clum A."/>
            <person name="Drula E."/>
            <person name="Henrissat B."/>
            <person name="Kohler A."/>
            <person name="Grigoriev I.V."/>
            <person name="Martin F.M."/>
            <person name="Hacquard S."/>
        </authorList>
    </citation>
    <scope>NUCLEOTIDE SEQUENCE</scope>
    <source>
        <strain evidence="3">MPI-SDFR-AT-0117</strain>
    </source>
</reference>
<proteinExistence type="predicted"/>
<organism evidence="3 4">
    <name type="scientific">Plectosphaerella plurivora</name>
    <dbReference type="NCBI Taxonomy" id="936078"/>
    <lineage>
        <taxon>Eukaryota</taxon>
        <taxon>Fungi</taxon>
        <taxon>Dikarya</taxon>
        <taxon>Ascomycota</taxon>
        <taxon>Pezizomycotina</taxon>
        <taxon>Sordariomycetes</taxon>
        <taxon>Hypocreomycetidae</taxon>
        <taxon>Glomerellales</taxon>
        <taxon>Plectosphaerellaceae</taxon>
        <taxon>Plectosphaerella</taxon>
    </lineage>
</organism>
<dbReference type="Pfam" id="PF00651">
    <property type="entry name" value="BTB"/>
    <property type="match status" value="1"/>
</dbReference>
<dbReference type="AlphaFoldDB" id="A0A9P8VCD0"/>
<evidence type="ECO:0000313" key="3">
    <source>
        <dbReference type="EMBL" id="KAH6686863.1"/>
    </source>
</evidence>
<evidence type="ECO:0000259" key="2">
    <source>
        <dbReference type="PROSITE" id="PS50097"/>
    </source>
</evidence>
<protein>
    <recommendedName>
        <fullName evidence="2">BTB domain-containing protein</fullName>
    </recommendedName>
</protein>